<sequence>MVLRVRPTGEHGLPDGGPGFPRHGGKVCPTGRTTCCTRGYWIGCCNGFRYEDMGRRSVQEELGIHHRSNPPSANPFEGLLSRPVPFSAHNIWLSIHRSECAKWKNITYGEPDPLSYCVSSSFP</sequence>
<evidence type="ECO:0000313" key="2">
    <source>
        <dbReference type="EMBL" id="GBM85652.1"/>
    </source>
</evidence>
<keyword evidence="3" id="KW-1185">Reference proteome</keyword>
<dbReference type="EMBL" id="BGPR01003252">
    <property type="protein sequence ID" value="GBM85652.1"/>
    <property type="molecule type" value="Genomic_DNA"/>
</dbReference>
<reference evidence="2 3" key="1">
    <citation type="journal article" date="2019" name="Sci. Rep.">
        <title>Orb-weaving spider Araneus ventricosus genome elucidates the spidroin gene catalogue.</title>
        <authorList>
            <person name="Kono N."/>
            <person name="Nakamura H."/>
            <person name="Ohtoshi R."/>
            <person name="Moran D.A.P."/>
            <person name="Shinohara A."/>
            <person name="Yoshida Y."/>
            <person name="Fujiwara M."/>
            <person name="Mori M."/>
            <person name="Tomita M."/>
            <person name="Arakawa K."/>
        </authorList>
    </citation>
    <scope>NUCLEOTIDE SEQUENCE [LARGE SCALE GENOMIC DNA]</scope>
</reference>
<accession>A0A4Y2J8R8</accession>
<protein>
    <submittedName>
        <fullName evidence="2">Uncharacterized protein</fullName>
    </submittedName>
</protein>
<dbReference type="Proteomes" id="UP000499080">
    <property type="component" value="Unassembled WGS sequence"/>
</dbReference>
<dbReference type="AlphaFoldDB" id="A0A4Y2J8R8"/>
<proteinExistence type="predicted"/>
<evidence type="ECO:0000313" key="3">
    <source>
        <dbReference type="Proteomes" id="UP000499080"/>
    </source>
</evidence>
<gene>
    <name evidence="2" type="ORF">AVEN_150180_1</name>
</gene>
<evidence type="ECO:0000256" key="1">
    <source>
        <dbReference type="SAM" id="MobiDB-lite"/>
    </source>
</evidence>
<comment type="caution">
    <text evidence="2">The sequence shown here is derived from an EMBL/GenBank/DDBJ whole genome shotgun (WGS) entry which is preliminary data.</text>
</comment>
<organism evidence="2 3">
    <name type="scientific">Araneus ventricosus</name>
    <name type="common">Orbweaver spider</name>
    <name type="synonym">Epeira ventricosa</name>
    <dbReference type="NCBI Taxonomy" id="182803"/>
    <lineage>
        <taxon>Eukaryota</taxon>
        <taxon>Metazoa</taxon>
        <taxon>Ecdysozoa</taxon>
        <taxon>Arthropoda</taxon>
        <taxon>Chelicerata</taxon>
        <taxon>Arachnida</taxon>
        <taxon>Araneae</taxon>
        <taxon>Araneomorphae</taxon>
        <taxon>Entelegynae</taxon>
        <taxon>Araneoidea</taxon>
        <taxon>Araneidae</taxon>
        <taxon>Araneus</taxon>
    </lineage>
</organism>
<name>A0A4Y2J8R8_ARAVE</name>
<feature type="region of interest" description="Disordered" evidence="1">
    <location>
        <begin position="1"/>
        <end position="20"/>
    </location>
</feature>